<dbReference type="AlphaFoldDB" id="A0A6L9EGU0"/>
<dbReference type="InterPro" id="IPR051543">
    <property type="entry name" value="Serine_Peptidase_S9A"/>
</dbReference>
<dbReference type="InterPro" id="IPR002470">
    <property type="entry name" value="Peptidase_S9A"/>
</dbReference>
<dbReference type="Pfam" id="PF00326">
    <property type="entry name" value="Peptidase_S9"/>
    <property type="match status" value="1"/>
</dbReference>
<dbReference type="Gene3D" id="3.40.50.1820">
    <property type="entry name" value="alpha/beta hydrolase"/>
    <property type="match status" value="1"/>
</dbReference>
<dbReference type="FunFam" id="3.40.50.1820:FF:000005">
    <property type="entry name" value="Prolyl endopeptidase"/>
    <property type="match status" value="1"/>
</dbReference>
<comment type="similarity">
    <text evidence="2">Belongs to the peptidase S9A family.</text>
</comment>
<dbReference type="Pfam" id="PF02897">
    <property type="entry name" value="Peptidase_S9_N"/>
    <property type="match status" value="1"/>
</dbReference>
<keyword evidence="5" id="KW-0574">Periplasm</keyword>
<proteinExistence type="inferred from homology"/>
<name>A0A6L9EGU0_9FLAO</name>
<evidence type="ECO:0000256" key="8">
    <source>
        <dbReference type="ARBA" id="ARBA00060121"/>
    </source>
</evidence>
<keyword evidence="13" id="KW-1185">Reference proteome</keyword>
<evidence type="ECO:0000256" key="5">
    <source>
        <dbReference type="ARBA" id="ARBA00022764"/>
    </source>
</evidence>
<keyword evidence="6" id="KW-0378">Hydrolase</keyword>
<evidence type="ECO:0000256" key="7">
    <source>
        <dbReference type="ARBA" id="ARBA00022825"/>
    </source>
</evidence>
<evidence type="ECO:0000313" key="13">
    <source>
        <dbReference type="Proteomes" id="UP000475249"/>
    </source>
</evidence>
<gene>
    <name evidence="12" type="ORF">GTQ38_15810</name>
</gene>
<evidence type="ECO:0000259" key="10">
    <source>
        <dbReference type="Pfam" id="PF00326"/>
    </source>
</evidence>
<feature type="domain" description="Peptidase S9 prolyl oligopeptidase catalytic" evidence="10">
    <location>
        <begin position="494"/>
        <end position="706"/>
    </location>
</feature>
<dbReference type="PANTHER" id="PTHR11757">
    <property type="entry name" value="PROTEASE FAMILY S9A OLIGOPEPTIDASE"/>
    <property type="match status" value="1"/>
</dbReference>
<dbReference type="InterPro" id="IPR029058">
    <property type="entry name" value="AB_hydrolase_fold"/>
</dbReference>
<sequence>MRQLEKTSAIVLISIIFALSCQNQTNEMIAVNAPVAKKLPTELKKHGDVRVDNYYWLNDRENENVIEYLEKENEYYQALTAHTKDFRDQLFEEMKGRIKEDDSSVPYKRNGYWYITRYEKGGEYPIFSRKEGNLEAEEQIMFNCNQLAKGHEFFNLRGVSVSPDNRLAAFGTDTVSRRQYYIQIKNLETGEIYPDKIENTTGSAVWAEDNKTLFYTKKDPVTLRSDKIYKHKLGTSADEDELVFHEEDETFSAFVYKSKSRKYIIIGSYSTLTSEYQILEASKPDGTFRVFSPRERGTEYNIYHYEDHFYVLTNKDGATNFKLMKTTESDTDSSNWKEFVPHREKVLLEDVEIFKDYYVLSERDNGLNRLKVTRWDGTENYYVPFDNETYVAYTYVNVDFDTQKLRYVYNAMTSPYSIIDFDMESRTSEIKKEQEVLGGKFNKSNYRSERVWATARDGVKVPISLVYHKDTKIDGNSPLFQYGYGSYGSTTDPYFSSVRLSLLDRGFIYAIAHVRGGEYLGRPWYENGKLLSKKNTFNDFIDCSKFLIENNYTNSEHLYAYGGSAGGLLMGAIVNMEPELYNGVIAAVPFVDVITTMLDESIPLTTGEYDEWGNPNEKEYYDYMKSYSPYDNVQSQEYPHLLVTTGLHDSQVQYWEPAKWVAKLREYKTGNNLLFLDTNMDAGHGGASGRFEALKETAKDYAFLLDLEGKIP</sequence>
<dbReference type="InterPro" id="IPR023302">
    <property type="entry name" value="Pept_S9A_N"/>
</dbReference>
<dbReference type="Gene3D" id="2.130.10.120">
    <property type="entry name" value="Prolyl oligopeptidase, N-terminal domain"/>
    <property type="match status" value="1"/>
</dbReference>
<comment type="subcellular location">
    <subcellularLocation>
        <location evidence="1">Periplasm</location>
    </subcellularLocation>
</comment>
<dbReference type="SUPFAM" id="SSF50993">
    <property type="entry name" value="Peptidase/esterase 'gauge' domain"/>
    <property type="match status" value="1"/>
</dbReference>
<dbReference type="Proteomes" id="UP000475249">
    <property type="component" value="Unassembled WGS sequence"/>
</dbReference>
<dbReference type="PANTHER" id="PTHR11757:SF19">
    <property type="entry name" value="PROLYL ENDOPEPTIDASE-LIKE"/>
    <property type="match status" value="1"/>
</dbReference>
<organism evidence="12 13">
    <name type="scientific">Poritiphilus flavus</name>
    <dbReference type="NCBI Taxonomy" id="2697053"/>
    <lineage>
        <taxon>Bacteria</taxon>
        <taxon>Pseudomonadati</taxon>
        <taxon>Bacteroidota</taxon>
        <taxon>Flavobacteriia</taxon>
        <taxon>Flavobacteriales</taxon>
        <taxon>Flavobacteriaceae</taxon>
        <taxon>Poritiphilus</taxon>
    </lineage>
</organism>
<evidence type="ECO:0000259" key="11">
    <source>
        <dbReference type="Pfam" id="PF02897"/>
    </source>
</evidence>
<dbReference type="GO" id="GO:0004252">
    <property type="term" value="F:serine-type endopeptidase activity"/>
    <property type="evidence" value="ECO:0007669"/>
    <property type="project" value="InterPro"/>
</dbReference>
<reference evidence="12 13" key="1">
    <citation type="submission" date="2020-01" db="EMBL/GenBank/DDBJ databases">
        <title>Bacteria diversity of Porities sp.</title>
        <authorList>
            <person name="Wang G."/>
        </authorList>
    </citation>
    <scope>NUCLEOTIDE SEQUENCE [LARGE SCALE GENOMIC DNA]</scope>
    <source>
        <strain evidence="12 13">R33</strain>
    </source>
</reference>
<evidence type="ECO:0000256" key="4">
    <source>
        <dbReference type="ARBA" id="ARBA00022729"/>
    </source>
</evidence>
<dbReference type="PRINTS" id="PR00862">
    <property type="entry name" value="PROLIGOPTASE"/>
</dbReference>
<evidence type="ECO:0000256" key="1">
    <source>
        <dbReference type="ARBA" id="ARBA00004418"/>
    </source>
</evidence>
<evidence type="ECO:0000256" key="3">
    <source>
        <dbReference type="ARBA" id="ARBA00022670"/>
    </source>
</evidence>
<comment type="caution">
    <text evidence="12">The sequence shown here is derived from an EMBL/GenBank/DDBJ whole genome shotgun (WGS) entry which is preliminary data.</text>
</comment>
<dbReference type="SUPFAM" id="SSF53474">
    <property type="entry name" value="alpha/beta-Hydrolases"/>
    <property type="match status" value="1"/>
</dbReference>
<evidence type="ECO:0000256" key="2">
    <source>
        <dbReference type="ARBA" id="ARBA00005228"/>
    </source>
</evidence>
<dbReference type="InterPro" id="IPR001375">
    <property type="entry name" value="Peptidase_S9_cat"/>
</dbReference>
<comment type="function">
    <text evidence="8">Cleaves peptide bonds on the C-terminal side of prolyl residues within peptides that are up to approximately 30 amino acids long. Has an absolute requirement for an X-Pro bond in the trans configuration immediately preceding the Pro-Y scissible bond.</text>
</comment>
<evidence type="ECO:0000256" key="9">
    <source>
        <dbReference type="ARBA" id="ARBA00081187"/>
    </source>
</evidence>
<keyword evidence="3" id="KW-0645">Protease</keyword>
<keyword evidence="4" id="KW-0732">Signal</keyword>
<accession>A0A6L9EGU0</accession>
<dbReference type="GO" id="GO:0006508">
    <property type="term" value="P:proteolysis"/>
    <property type="evidence" value="ECO:0007669"/>
    <property type="project" value="UniProtKB-KW"/>
</dbReference>
<dbReference type="PROSITE" id="PS51257">
    <property type="entry name" value="PROKAR_LIPOPROTEIN"/>
    <property type="match status" value="1"/>
</dbReference>
<protein>
    <recommendedName>
        <fullName evidence="9">Proline-specific endopeptidase</fullName>
    </recommendedName>
</protein>
<keyword evidence="7" id="KW-0720">Serine protease</keyword>
<evidence type="ECO:0000256" key="6">
    <source>
        <dbReference type="ARBA" id="ARBA00022801"/>
    </source>
</evidence>
<dbReference type="GO" id="GO:0042597">
    <property type="term" value="C:periplasmic space"/>
    <property type="evidence" value="ECO:0007669"/>
    <property type="project" value="UniProtKB-SubCell"/>
</dbReference>
<dbReference type="EMBL" id="WXYO01000007">
    <property type="protein sequence ID" value="NAS13479.1"/>
    <property type="molecule type" value="Genomic_DNA"/>
</dbReference>
<feature type="domain" description="Peptidase S9A N-terminal" evidence="11">
    <location>
        <begin position="38"/>
        <end position="433"/>
    </location>
</feature>
<evidence type="ECO:0000313" key="12">
    <source>
        <dbReference type="EMBL" id="NAS13479.1"/>
    </source>
</evidence>